<protein>
    <recommendedName>
        <fullName evidence="3">Asp/Glu/hydantoin racemase</fullName>
    </recommendedName>
</protein>
<keyword evidence="2" id="KW-1185">Reference proteome</keyword>
<evidence type="ECO:0000313" key="1">
    <source>
        <dbReference type="EMBL" id="GAA3757619.1"/>
    </source>
</evidence>
<reference evidence="2" key="1">
    <citation type="journal article" date="2019" name="Int. J. Syst. Evol. Microbiol.">
        <title>The Global Catalogue of Microorganisms (GCM) 10K type strain sequencing project: providing services to taxonomists for standard genome sequencing and annotation.</title>
        <authorList>
            <consortium name="The Broad Institute Genomics Platform"/>
            <consortium name="The Broad Institute Genome Sequencing Center for Infectious Disease"/>
            <person name="Wu L."/>
            <person name="Ma J."/>
        </authorList>
    </citation>
    <scope>NUCLEOTIDE SEQUENCE [LARGE SCALE GENOMIC DNA]</scope>
    <source>
        <strain evidence="2">JCM 16950</strain>
    </source>
</reference>
<dbReference type="Proteomes" id="UP001500540">
    <property type="component" value="Unassembled WGS sequence"/>
</dbReference>
<organism evidence="1 2">
    <name type="scientific">Microbacterium kribbense</name>
    <dbReference type="NCBI Taxonomy" id="433645"/>
    <lineage>
        <taxon>Bacteria</taxon>
        <taxon>Bacillati</taxon>
        <taxon>Actinomycetota</taxon>
        <taxon>Actinomycetes</taxon>
        <taxon>Micrococcales</taxon>
        <taxon>Microbacteriaceae</taxon>
        <taxon>Microbacterium</taxon>
    </lineage>
</organism>
<dbReference type="RefSeq" id="WP_344780782.1">
    <property type="nucleotide sequence ID" value="NZ_BAABAF010000002.1"/>
</dbReference>
<evidence type="ECO:0008006" key="3">
    <source>
        <dbReference type="Google" id="ProtNLM"/>
    </source>
</evidence>
<proteinExistence type="predicted"/>
<gene>
    <name evidence="1" type="ORF">GCM10022240_07980</name>
</gene>
<dbReference type="EMBL" id="BAABAF010000002">
    <property type="protein sequence ID" value="GAA3757619.1"/>
    <property type="molecule type" value="Genomic_DNA"/>
</dbReference>
<sequence length="222" mass="22318">MTDPAPRVALVGAVAAAAPPAERAFAEVFPAAQTWNVLDDRLIADALAEGRVTDALAARMAALISYAIDHGAAGVLLTCSMYGPVAHAVAAQASVPVLASDDAAFADAASGGFGRIALVASLPIPLADARARLDAFLTQRGQHLEIVDVLAERAAGVTDVAALTDALAQAVGGIPAVDAVLLAQYSISPATDALAARIGLPVLSGPARAAARMRDVLGSGRR</sequence>
<evidence type="ECO:0000313" key="2">
    <source>
        <dbReference type="Proteomes" id="UP001500540"/>
    </source>
</evidence>
<name>A0ABP7G6K6_9MICO</name>
<accession>A0ABP7G6K6</accession>
<comment type="caution">
    <text evidence="1">The sequence shown here is derived from an EMBL/GenBank/DDBJ whole genome shotgun (WGS) entry which is preliminary data.</text>
</comment>